<dbReference type="GO" id="GO:0032259">
    <property type="term" value="P:methylation"/>
    <property type="evidence" value="ECO:0007669"/>
    <property type="project" value="UniProtKB-KW"/>
</dbReference>
<dbReference type="SUPFAM" id="SSF46785">
    <property type="entry name" value="Winged helix' DNA-binding domain"/>
    <property type="match status" value="1"/>
</dbReference>
<reference evidence="3" key="2">
    <citation type="submission" date="2020-09" db="EMBL/GenBank/DDBJ databases">
        <authorList>
            <person name="Sun Q."/>
            <person name="Zhou Y."/>
        </authorList>
    </citation>
    <scope>NUCLEOTIDE SEQUENCE</scope>
    <source>
        <strain evidence="3">CGMCC 1.15725</strain>
    </source>
</reference>
<keyword evidence="1" id="KW-0808">Transferase</keyword>
<dbReference type="Pfam" id="PF21320">
    <property type="entry name" value="WHD_Rv2258c"/>
    <property type="match status" value="1"/>
</dbReference>
<name>A0A8J3E756_9PROT</name>
<dbReference type="InterPro" id="IPR025714">
    <property type="entry name" value="Methyltranfer_dom"/>
</dbReference>
<protein>
    <submittedName>
        <fullName evidence="3">SAM-dependent methyltransferase</fullName>
    </submittedName>
</protein>
<sequence length="352" mass="37730">MTADPDRLQAFVGKMAGDLGAAASAALVVLGDHLGLYKALKRLGRANSAMLAAETGMNERNLREWLAAQAASGYVDCDPKTGQFWLNDEQSMVFADEDGPAFMAGGFDIISAMFQDEQRVEEAFRTGKGMGWHEHASCLFRGTERFFRPGYNANLVDAWIPALDGVKAKLEAGTTVADVGCGHGASTIVMAKAFPNSRFTGFDYHGASIERAREAAREQGLGDRVRFETASAKDFPGAGYGLVTIFDALHDMGDPVGAARHIRESLAPDGTFMLVEPFANDDLAGNLNPVGRIYYAASTMICTPASMSQEVALALGAQAGEARLKQVADEAGYGQFRRAAETPFNIVLELRP</sequence>
<dbReference type="PANTHER" id="PTHR45128:SF2">
    <property type="entry name" value="METHYLTRANSFERASE DOMAIN-CONTAINING PROTEIN"/>
    <property type="match status" value="1"/>
</dbReference>
<dbReference type="SMART" id="SM00828">
    <property type="entry name" value="PKS_MT"/>
    <property type="match status" value="1"/>
</dbReference>
<organism evidence="3 4">
    <name type="scientific">Aliidongia dinghuensis</name>
    <dbReference type="NCBI Taxonomy" id="1867774"/>
    <lineage>
        <taxon>Bacteria</taxon>
        <taxon>Pseudomonadati</taxon>
        <taxon>Pseudomonadota</taxon>
        <taxon>Alphaproteobacteria</taxon>
        <taxon>Rhodospirillales</taxon>
        <taxon>Dongiaceae</taxon>
        <taxon>Aliidongia</taxon>
    </lineage>
</organism>
<dbReference type="Proteomes" id="UP000646365">
    <property type="component" value="Unassembled WGS sequence"/>
</dbReference>
<accession>A0A8J3E756</accession>
<dbReference type="InterPro" id="IPR029063">
    <property type="entry name" value="SAM-dependent_MTases_sf"/>
</dbReference>
<dbReference type="Gene3D" id="3.40.50.150">
    <property type="entry name" value="Vaccinia Virus protein VP39"/>
    <property type="match status" value="1"/>
</dbReference>
<dbReference type="InterPro" id="IPR036388">
    <property type="entry name" value="WH-like_DNA-bd_sf"/>
</dbReference>
<dbReference type="GO" id="GO:0008168">
    <property type="term" value="F:methyltransferase activity"/>
    <property type="evidence" value="ECO:0007669"/>
    <property type="project" value="UniProtKB-KW"/>
</dbReference>
<evidence type="ECO:0000313" key="4">
    <source>
        <dbReference type="Proteomes" id="UP000646365"/>
    </source>
</evidence>
<dbReference type="RefSeq" id="WP_189052219.1">
    <property type="nucleotide sequence ID" value="NZ_BMJQ01000027.1"/>
</dbReference>
<dbReference type="InterPro" id="IPR048711">
    <property type="entry name" value="WHD_Rv2258c"/>
</dbReference>
<evidence type="ECO:0000259" key="2">
    <source>
        <dbReference type="SMART" id="SM00828"/>
    </source>
</evidence>
<keyword evidence="3" id="KW-0489">Methyltransferase</keyword>
<dbReference type="AlphaFoldDB" id="A0A8J3E756"/>
<evidence type="ECO:0000256" key="1">
    <source>
        <dbReference type="ARBA" id="ARBA00022679"/>
    </source>
</evidence>
<dbReference type="InterPro" id="IPR020803">
    <property type="entry name" value="MeTfrase_dom"/>
</dbReference>
<dbReference type="Pfam" id="PF13847">
    <property type="entry name" value="Methyltransf_31"/>
    <property type="match status" value="1"/>
</dbReference>
<dbReference type="InterPro" id="IPR053173">
    <property type="entry name" value="SAM-binding_MTase"/>
</dbReference>
<gene>
    <name evidence="3" type="ORF">GCM10011611_63440</name>
</gene>
<keyword evidence="4" id="KW-1185">Reference proteome</keyword>
<dbReference type="CDD" id="cd02440">
    <property type="entry name" value="AdoMet_MTases"/>
    <property type="match status" value="1"/>
</dbReference>
<feature type="domain" description="Polyketide synthase-like methyltransferase" evidence="2">
    <location>
        <begin position="140"/>
        <end position="349"/>
    </location>
</feature>
<dbReference type="EMBL" id="BMJQ01000027">
    <property type="protein sequence ID" value="GGF48324.1"/>
    <property type="molecule type" value="Genomic_DNA"/>
</dbReference>
<comment type="caution">
    <text evidence="3">The sequence shown here is derived from an EMBL/GenBank/DDBJ whole genome shotgun (WGS) entry which is preliminary data.</text>
</comment>
<evidence type="ECO:0000313" key="3">
    <source>
        <dbReference type="EMBL" id="GGF48324.1"/>
    </source>
</evidence>
<proteinExistence type="predicted"/>
<dbReference type="SUPFAM" id="SSF53335">
    <property type="entry name" value="S-adenosyl-L-methionine-dependent methyltransferases"/>
    <property type="match status" value="1"/>
</dbReference>
<reference evidence="3" key="1">
    <citation type="journal article" date="2014" name="Int. J. Syst. Evol. Microbiol.">
        <title>Complete genome sequence of Corynebacterium casei LMG S-19264T (=DSM 44701T), isolated from a smear-ripened cheese.</title>
        <authorList>
            <consortium name="US DOE Joint Genome Institute (JGI-PGF)"/>
            <person name="Walter F."/>
            <person name="Albersmeier A."/>
            <person name="Kalinowski J."/>
            <person name="Ruckert C."/>
        </authorList>
    </citation>
    <scope>NUCLEOTIDE SEQUENCE</scope>
    <source>
        <strain evidence="3">CGMCC 1.15725</strain>
    </source>
</reference>
<dbReference type="Gene3D" id="1.10.10.10">
    <property type="entry name" value="Winged helix-like DNA-binding domain superfamily/Winged helix DNA-binding domain"/>
    <property type="match status" value="1"/>
</dbReference>
<dbReference type="PANTHER" id="PTHR45128">
    <property type="entry name" value="METHYLTRANSFERASE TYPE 11"/>
    <property type="match status" value="1"/>
</dbReference>
<dbReference type="InterPro" id="IPR036390">
    <property type="entry name" value="WH_DNA-bd_sf"/>
</dbReference>